<feature type="domain" description="Obg" evidence="11">
    <location>
        <begin position="1"/>
        <end position="158"/>
    </location>
</feature>
<dbReference type="PROSITE" id="PS51710">
    <property type="entry name" value="G_OBG"/>
    <property type="match status" value="1"/>
</dbReference>
<feature type="binding site" evidence="8">
    <location>
        <position position="192"/>
    </location>
    <ligand>
        <name>Mg(2+)</name>
        <dbReference type="ChEBI" id="CHEBI:18420"/>
    </ligand>
</feature>
<dbReference type="EC" id="3.6.5.-" evidence="8"/>
<evidence type="ECO:0000256" key="8">
    <source>
        <dbReference type="HAMAP-Rule" id="MF_01454"/>
    </source>
</evidence>
<feature type="domain" description="OBG-type G" evidence="10">
    <location>
        <begin position="159"/>
        <end position="328"/>
    </location>
</feature>
<evidence type="ECO:0000256" key="5">
    <source>
        <dbReference type="ARBA" id="ARBA00022801"/>
    </source>
</evidence>
<dbReference type="Pfam" id="PF01018">
    <property type="entry name" value="GTP1_OBG"/>
    <property type="match status" value="1"/>
</dbReference>
<dbReference type="EMBL" id="JACHVB010000012">
    <property type="protein sequence ID" value="MBC2592980.1"/>
    <property type="molecule type" value="Genomic_DNA"/>
</dbReference>
<dbReference type="PANTHER" id="PTHR11702:SF31">
    <property type="entry name" value="MITOCHONDRIAL RIBOSOME-ASSOCIATED GTPASE 2"/>
    <property type="match status" value="1"/>
</dbReference>
<dbReference type="InterPro" id="IPR014100">
    <property type="entry name" value="GTP-bd_Obg/CgtA"/>
</dbReference>
<dbReference type="AlphaFoldDB" id="A0A842H9I6"/>
<keyword evidence="3 8" id="KW-0479">Metal-binding</keyword>
<dbReference type="PIRSF" id="PIRSF002401">
    <property type="entry name" value="GTP_bd_Obg/CgtA"/>
    <property type="match status" value="1"/>
</dbReference>
<keyword evidence="5 8" id="KW-0378">Hydrolase</keyword>
<dbReference type="SUPFAM" id="SSF52540">
    <property type="entry name" value="P-loop containing nucleoside triphosphate hydrolases"/>
    <property type="match status" value="1"/>
</dbReference>
<keyword evidence="6 8" id="KW-0460">Magnesium</keyword>
<gene>
    <name evidence="12" type="primary">obgE</name>
    <name evidence="8" type="synonym">obg</name>
    <name evidence="12" type="ORF">H5P28_01780</name>
</gene>
<dbReference type="SUPFAM" id="SSF82051">
    <property type="entry name" value="Obg GTP-binding protein N-terminal domain"/>
    <property type="match status" value="1"/>
</dbReference>
<comment type="function">
    <text evidence="8">An essential GTPase which binds GTP, GDP and possibly (p)ppGpp with moderate affinity, with high nucleotide exchange rates and a fairly low GTP hydrolysis rate. Plays a role in control of the cell cycle, stress response, ribosome biogenesis and in those bacteria that undergo differentiation, in morphogenesis control.</text>
</comment>
<feature type="binding site" evidence="8">
    <location>
        <begin position="283"/>
        <end position="286"/>
    </location>
    <ligand>
        <name>GTP</name>
        <dbReference type="ChEBI" id="CHEBI:37565"/>
    </ligand>
</feature>
<feature type="binding site" evidence="8">
    <location>
        <begin position="213"/>
        <end position="216"/>
    </location>
    <ligand>
        <name>GTP</name>
        <dbReference type="ChEBI" id="CHEBI:37565"/>
    </ligand>
</feature>
<feature type="compositionally biased region" description="Polar residues" evidence="9">
    <location>
        <begin position="126"/>
        <end position="136"/>
    </location>
</feature>
<dbReference type="PROSITE" id="PS51883">
    <property type="entry name" value="OBG"/>
    <property type="match status" value="1"/>
</dbReference>
<feature type="binding site" evidence="8">
    <location>
        <begin position="190"/>
        <end position="194"/>
    </location>
    <ligand>
        <name>GTP</name>
        <dbReference type="ChEBI" id="CHEBI:37565"/>
    </ligand>
</feature>
<dbReference type="Gene3D" id="3.40.50.300">
    <property type="entry name" value="P-loop containing nucleotide triphosphate hydrolases"/>
    <property type="match status" value="1"/>
</dbReference>
<dbReference type="NCBIfam" id="NF008956">
    <property type="entry name" value="PRK12299.1"/>
    <property type="match status" value="1"/>
</dbReference>
<dbReference type="InterPro" id="IPR027417">
    <property type="entry name" value="P-loop_NTPase"/>
</dbReference>
<dbReference type="InterPro" id="IPR006169">
    <property type="entry name" value="GTP1_OBG_dom"/>
</dbReference>
<dbReference type="NCBIfam" id="TIGR00231">
    <property type="entry name" value="small_GTP"/>
    <property type="match status" value="1"/>
</dbReference>
<dbReference type="CDD" id="cd01898">
    <property type="entry name" value="Obg"/>
    <property type="match status" value="1"/>
</dbReference>
<dbReference type="GO" id="GO:0005525">
    <property type="term" value="F:GTP binding"/>
    <property type="evidence" value="ECO:0007669"/>
    <property type="project" value="UniProtKB-UniRule"/>
</dbReference>
<dbReference type="GO" id="GO:0003924">
    <property type="term" value="F:GTPase activity"/>
    <property type="evidence" value="ECO:0007669"/>
    <property type="project" value="UniProtKB-UniRule"/>
</dbReference>
<dbReference type="GO" id="GO:0043022">
    <property type="term" value="F:ribosome binding"/>
    <property type="evidence" value="ECO:0007669"/>
    <property type="project" value="UniProtKB-ARBA"/>
</dbReference>
<evidence type="ECO:0000256" key="9">
    <source>
        <dbReference type="SAM" id="MobiDB-lite"/>
    </source>
</evidence>
<feature type="binding site" evidence="8">
    <location>
        <position position="172"/>
    </location>
    <ligand>
        <name>Mg(2+)</name>
        <dbReference type="ChEBI" id="CHEBI:18420"/>
    </ligand>
</feature>
<reference evidence="12 13" key="1">
    <citation type="submission" date="2020-07" db="EMBL/GenBank/DDBJ databases">
        <authorList>
            <person name="Feng X."/>
        </authorList>
    </citation>
    <scope>NUCLEOTIDE SEQUENCE [LARGE SCALE GENOMIC DNA]</scope>
    <source>
        <strain evidence="12 13">JCM31066</strain>
    </source>
</reference>
<comment type="subunit">
    <text evidence="8">Monomer.</text>
</comment>
<dbReference type="Pfam" id="PF01926">
    <property type="entry name" value="MMR_HSR1"/>
    <property type="match status" value="1"/>
</dbReference>
<comment type="caution">
    <text evidence="12">The sequence shown here is derived from an EMBL/GenBank/DDBJ whole genome shotgun (WGS) entry which is preliminary data.</text>
</comment>
<dbReference type="InterPro" id="IPR031167">
    <property type="entry name" value="G_OBG"/>
</dbReference>
<dbReference type="NCBIfam" id="TIGR02729">
    <property type="entry name" value="Obg_CgtA"/>
    <property type="match status" value="1"/>
</dbReference>
<dbReference type="HAMAP" id="MF_01454">
    <property type="entry name" value="GTPase_Obg"/>
    <property type="match status" value="1"/>
</dbReference>
<dbReference type="Gene3D" id="2.70.210.12">
    <property type="entry name" value="GTP1/OBG domain"/>
    <property type="match status" value="1"/>
</dbReference>
<feature type="binding site" evidence="8">
    <location>
        <begin position="309"/>
        <end position="311"/>
    </location>
    <ligand>
        <name>GTP</name>
        <dbReference type="ChEBI" id="CHEBI:37565"/>
    </ligand>
</feature>
<evidence type="ECO:0000256" key="4">
    <source>
        <dbReference type="ARBA" id="ARBA00022741"/>
    </source>
</evidence>
<protein>
    <recommendedName>
        <fullName evidence="8">GTPase Obg</fullName>
        <ecNumber evidence="8">3.6.5.-</ecNumber>
    </recommendedName>
    <alternativeName>
        <fullName evidence="8">GTP-binding protein Obg</fullName>
    </alternativeName>
</protein>
<dbReference type="GO" id="GO:0042254">
    <property type="term" value="P:ribosome biogenesis"/>
    <property type="evidence" value="ECO:0007669"/>
    <property type="project" value="UniProtKB-UniRule"/>
</dbReference>
<organism evidence="12 13">
    <name type="scientific">Ruficoccus amylovorans</name>
    <dbReference type="NCBI Taxonomy" id="1804625"/>
    <lineage>
        <taxon>Bacteria</taxon>
        <taxon>Pseudomonadati</taxon>
        <taxon>Verrucomicrobiota</taxon>
        <taxon>Opitutia</taxon>
        <taxon>Puniceicoccales</taxon>
        <taxon>Cerasicoccaceae</taxon>
        <taxon>Ruficoccus</taxon>
    </lineage>
</organism>
<evidence type="ECO:0000256" key="1">
    <source>
        <dbReference type="ARBA" id="ARBA00007699"/>
    </source>
</evidence>
<comment type="subcellular location">
    <subcellularLocation>
        <location evidence="8">Cytoplasm</location>
    </subcellularLocation>
</comment>
<evidence type="ECO:0000256" key="2">
    <source>
        <dbReference type="ARBA" id="ARBA00022490"/>
    </source>
</evidence>
<dbReference type="GO" id="GO:0000287">
    <property type="term" value="F:magnesium ion binding"/>
    <property type="evidence" value="ECO:0007669"/>
    <property type="project" value="InterPro"/>
</dbReference>
<evidence type="ECO:0000256" key="7">
    <source>
        <dbReference type="ARBA" id="ARBA00023134"/>
    </source>
</evidence>
<dbReference type="NCBIfam" id="NF008955">
    <property type="entry name" value="PRK12297.1"/>
    <property type="match status" value="1"/>
</dbReference>
<dbReference type="FunFam" id="2.70.210.12:FF:000001">
    <property type="entry name" value="GTPase Obg"/>
    <property type="match status" value="1"/>
</dbReference>
<dbReference type="RefSeq" id="WP_185673984.1">
    <property type="nucleotide sequence ID" value="NZ_JACHVB010000012.1"/>
</dbReference>
<dbReference type="InterPro" id="IPR006073">
    <property type="entry name" value="GTP-bd"/>
</dbReference>
<comment type="cofactor">
    <cofactor evidence="8">
        <name>Mg(2+)</name>
        <dbReference type="ChEBI" id="CHEBI:18420"/>
    </cofactor>
</comment>
<evidence type="ECO:0000313" key="12">
    <source>
        <dbReference type="EMBL" id="MBC2592980.1"/>
    </source>
</evidence>
<sequence>MFVDEVTIRLKAGDGGNGCMSFRRVAHNPKGGPDGGNGGKGGDIILVCDPNTADFTDYKFKPHAAAKNGVPGKGSDKDGANGDSLKLKMPPGTVVIDEETGNTVLELIEYGKEYLLLKGGKGGKGNTTFKSSTNQAPRKYTPGQEGEQGTYKLVLKSIADIGLVGFPNAGKSTLIGLLTGAEPKTASYPFTTLQPTVAVIEYPQTYERLTMADIPGLIEGAHENRGLGHRFLRHIERCNLLLFLVDMAGTDGRDPVDDYRQLVRELRYYDEAMLDKPQLIVANKMDEPESPENLARFKKKIRRKVHQLSCLSEEGLPELKAILRERVLLGKTR</sequence>
<dbReference type="InterPro" id="IPR036726">
    <property type="entry name" value="GTP1_OBG_dom_sf"/>
</dbReference>
<evidence type="ECO:0000256" key="6">
    <source>
        <dbReference type="ARBA" id="ARBA00022842"/>
    </source>
</evidence>
<dbReference type="InterPro" id="IPR045086">
    <property type="entry name" value="OBG_GTPase"/>
</dbReference>
<comment type="similarity">
    <text evidence="1 8">Belongs to the TRAFAC class OBG-HflX-like GTPase superfamily. OBG GTPase family.</text>
</comment>
<dbReference type="PRINTS" id="PR00326">
    <property type="entry name" value="GTP1OBG"/>
</dbReference>
<feature type="binding site" evidence="8">
    <location>
        <begin position="165"/>
        <end position="172"/>
    </location>
    <ligand>
        <name>GTP</name>
        <dbReference type="ChEBI" id="CHEBI:37565"/>
    </ligand>
</feature>
<evidence type="ECO:0000256" key="3">
    <source>
        <dbReference type="ARBA" id="ARBA00022723"/>
    </source>
</evidence>
<dbReference type="GO" id="GO:0005737">
    <property type="term" value="C:cytoplasm"/>
    <property type="evidence" value="ECO:0007669"/>
    <property type="project" value="UniProtKB-SubCell"/>
</dbReference>
<name>A0A842H9I6_9BACT</name>
<keyword evidence="2 8" id="KW-0963">Cytoplasm</keyword>
<feature type="region of interest" description="Disordered" evidence="9">
    <location>
        <begin position="126"/>
        <end position="145"/>
    </location>
</feature>
<evidence type="ECO:0000259" key="11">
    <source>
        <dbReference type="PROSITE" id="PS51883"/>
    </source>
</evidence>
<keyword evidence="13" id="KW-1185">Reference proteome</keyword>
<keyword evidence="4 8" id="KW-0547">Nucleotide-binding</keyword>
<accession>A0A842H9I6</accession>
<feature type="region of interest" description="Disordered" evidence="9">
    <location>
        <begin position="66"/>
        <end position="86"/>
    </location>
</feature>
<evidence type="ECO:0000313" key="13">
    <source>
        <dbReference type="Proteomes" id="UP000546464"/>
    </source>
</evidence>
<dbReference type="InterPro" id="IPR005225">
    <property type="entry name" value="Small_GTP-bd"/>
</dbReference>
<dbReference type="PANTHER" id="PTHR11702">
    <property type="entry name" value="DEVELOPMENTALLY REGULATED GTP-BINDING PROTEIN-RELATED"/>
    <property type="match status" value="1"/>
</dbReference>
<dbReference type="Proteomes" id="UP000546464">
    <property type="component" value="Unassembled WGS sequence"/>
</dbReference>
<evidence type="ECO:0000259" key="10">
    <source>
        <dbReference type="PROSITE" id="PS51710"/>
    </source>
</evidence>
<proteinExistence type="inferred from homology"/>
<keyword evidence="7 8" id="KW-0342">GTP-binding</keyword>